<dbReference type="EMBL" id="QFRJ01000010">
    <property type="protein sequence ID" value="PWH84836.1"/>
    <property type="molecule type" value="Genomic_DNA"/>
</dbReference>
<keyword evidence="2" id="KW-1185">Reference proteome</keyword>
<dbReference type="Proteomes" id="UP000245370">
    <property type="component" value="Unassembled WGS sequence"/>
</dbReference>
<reference evidence="1 2" key="1">
    <citation type="submission" date="2018-05" db="EMBL/GenBank/DDBJ databases">
        <title>Brumimicrobium oceani sp. nov., isolated from coastal sediment.</title>
        <authorList>
            <person name="Kou Y."/>
        </authorList>
    </citation>
    <scope>NUCLEOTIDE SEQUENCE [LARGE SCALE GENOMIC DNA]</scope>
    <source>
        <strain evidence="1 2">C305</strain>
    </source>
</reference>
<dbReference type="AlphaFoldDB" id="A0A2U2XAL8"/>
<organism evidence="1 2">
    <name type="scientific">Brumimicrobium oceani</name>
    <dbReference type="NCBI Taxonomy" id="2100725"/>
    <lineage>
        <taxon>Bacteria</taxon>
        <taxon>Pseudomonadati</taxon>
        <taxon>Bacteroidota</taxon>
        <taxon>Flavobacteriia</taxon>
        <taxon>Flavobacteriales</taxon>
        <taxon>Crocinitomicaceae</taxon>
        <taxon>Brumimicrobium</taxon>
    </lineage>
</organism>
<dbReference type="InterPro" id="IPR025563">
    <property type="entry name" value="DUF4286"/>
</dbReference>
<name>A0A2U2XAL8_9FLAO</name>
<evidence type="ECO:0000313" key="1">
    <source>
        <dbReference type="EMBL" id="PWH84836.1"/>
    </source>
</evidence>
<protein>
    <submittedName>
        <fullName evidence="1">DUF4286 domain-containing protein</fullName>
    </submittedName>
</protein>
<dbReference type="RefSeq" id="WP_109360029.1">
    <property type="nucleotide sequence ID" value="NZ_QFRJ01000010.1"/>
</dbReference>
<proteinExistence type="predicted"/>
<reference evidence="1 2" key="2">
    <citation type="submission" date="2018-05" db="EMBL/GenBank/DDBJ databases">
        <authorList>
            <person name="Lanie J.A."/>
            <person name="Ng W.-L."/>
            <person name="Kazmierczak K.M."/>
            <person name="Andrzejewski T.M."/>
            <person name="Davidsen T.M."/>
            <person name="Wayne K.J."/>
            <person name="Tettelin H."/>
            <person name="Glass J.I."/>
            <person name="Rusch D."/>
            <person name="Podicherti R."/>
            <person name="Tsui H.-C.T."/>
            <person name="Winkler M.E."/>
        </authorList>
    </citation>
    <scope>NUCLEOTIDE SEQUENCE [LARGE SCALE GENOMIC DNA]</scope>
    <source>
        <strain evidence="1 2">C305</strain>
    </source>
</reference>
<comment type="caution">
    <text evidence="1">The sequence shown here is derived from an EMBL/GenBank/DDBJ whole genome shotgun (WGS) entry which is preliminary data.</text>
</comment>
<accession>A0A2U2XAL8</accession>
<gene>
    <name evidence="1" type="ORF">DIT68_11875</name>
</gene>
<dbReference type="OrthoDB" id="1121837at2"/>
<dbReference type="Pfam" id="PF14114">
    <property type="entry name" value="DUF4286"/>
    <property type="match status" value="1"/>
</dbReference>
<sequence length="103" mass="11984">MVVYNVTISLDVSVAEDWLTWMRETHIPDVMATGHFRDSKICRVHGEEEGGVTYAIMYTAISQEDLDTYQEKHSPRLQQEHTEKFQGKFASFRTLLSVLQEFK</sequence>
<evidence type="ECO:0000313" key="2">
    <source>
        <dbReference type="Proteomes" id="UP000245370"/>
    </source>
</evidence>